<evidence type="ECO:0000256" key="3">
    <source>
        <dbReference type="ARBA" id="ARBA00011890"/>
    </source>
</evidence>
<comment type="caution">
    <text evidence="12">The sequence shown here is derived from an EMBL/GenBank/DDBJ whole genome shotgun (WGS) entry which is preliminary data.</text>
</comment>
<keyword evidence="5" id="KW-0963">Cytoplasm</keyword>
<evidence type="ECO:0000256" key="9">
    <source>
        <dbReference type="ARBA" id="ARBA00030757"/>
    </source>
</evidence>
<keyword evidence="6 12" id="KW-0489">Methyltransferase</keyword>
<dbReference type="Gene3D" id="3.40.50.150">
    <property type="entry name" value="Vaccinia Virus protein VP39"/>
    <property type="match status" value="1"/>
</dbReference>
<dbReference type="PANTHER" id="PTHR11579">
    <property type="entry name" value="PROTEIN-L-ISOASPARTATE O-METHYLTRANSFERASE"/>
    <property type="match status" value="1"/>
</dbReference>
<evidence type="ECO:0000256" key="11">
    <source>
        <dbReference type="ARBA" id="ARBA00031350"/>
    </source>
</evidence>
<evidence type="ECO:0000256" key="5">
    <source>
        <dbReference type="ARBA" id="ARBA00022490"/>
    </source>
</evidence>
<name>A0A365H7L4_9ACTN</name>
<dbReference type="GO" id="GO:0032259">
    <property type="term" value="P:methylation"/>
    <property type="evidence" value="ECO:0007669"/>
    <property type="project" value="UniProtKB-KW"/>
</dbReference>
<dbReference type="Pfam" id="PF01135">
    <property type="entry name" value="PCMT"/>
    <property type="match status" value="1"/>
</dbReference>
<dbReference type="NCBIfam" id="TIGR04364">
    <property type="entry name" value="methyltran_FxLD"/>
    <property type="match status" value="1"/>
</dbReference>
<proteinExistence type="inferred from homology"/>
<dbReference type="EMBL" id="QLYX01000004">
    <property type="protein sequence ID" value="RAY15002.1"/>
    <property type="molecule type" value="Genomic_DNA"/>
</dbReference>
<dbReference type="GO" id="GO:0004719">
    <property type="term" value="F:protein-L-isoaspartate (D-aspartate) O-methyltransferase activity"/>
    <property type="evidence" value="ECO:0007669"/>
    <property type="project" value="UniProtKB-EC"/>
</dbReference>
<evidence type="ECO:0000256" key="1">
    <source>
        <dbReference type="ARBA" id="ARBA00004496"/>
    </source>
</evidence>
<evidence type="ECO:0000256" key="6">
    <source>
        <dbReference type="ARBA" id="ARBA00022603"/>
    </source>
</evidence>
<accession>A0A365H7L4</accession>
<comment type="subcellular location">
    <subcellularLocation>
        <location evidence="1">Cytoplasm</location>
    </subcellularLocation>
</comment>
<gene>
    <name evidence="12" type="primary">fxlM</name>
    <name evidence="12" type="ORF">DPM19_09635</name>
</gene>
<evidence type="ECO:0000256" key="10">
    <source>
        <dbReference type="ARBA" id="ARBA00031323"/>
    </source>
</evidence>
<evidence type="ECO:0000256" key="4">
    <source>
        <dbReference type="ARBA" id="ARBA00013346"/>
    </source>
</evidence>
<dbReference type="PANTHER" id="PTHR11579:SF0">
    <property type="entry name" value="PROTEIN-L-ISOASPARTATE(D-ASPARTATE) O-METHYLTRANSFERASE"/>
    <property type="match status" value="1"/>
</dbReference>
<keyword evidence="7 12" id="KW-0808">Transferase</keyword>
<dbReference type="SUPFAM" id="SSF53335">
    <property type="entry name" value="S-adenosyl-L-methionine-dependent methyltransferases"/>
    <property type="match status" value="1"/>
</dbReference>
<protein>
    <recommendedName>
        <fullName evidence="4">Protein-L-isoaspartate O-methyltransferase</fullName>
        <ecNumber evidence="3">2.1.1.77</ecNumber>
    </recommendedName>
    <alternativeName>
        <fullName evidence="11">L-isoaspartyl protein carboxyl methyltransferase</fullName>
    </alternativeName>
    <alternativeName>
        <fullName evidence="9">Protein L-isoaspartyl methyltransferase</fullName>
    </alternativeName>
    <alternativeName>
        <fullName evidence="10">Protein-beta-aspartate methyltransferase</fullName>
    </alternativeName>
</protein>
<evidence type="ECO:0000256" key="2">
    <source>
        <dbReference type="ARBA" id="ARBA00005369"/>
    </source>
</evidence>
<dbReference type="InterPro" id="IPR000682">
    <property type="entry name" value="PCMT"/>
</dbReference>
<dbReference type="Proteomes" id="UP000251891">
    <property type="component" value="Unassembled WGS sequence"/>
</dbReference>
<comment type="similarity">
    <text evidence="2">Belongs to the methyltransferase superfamily. L-isoaspartyl/D-aspartyl protein methyltransferase family.</text>
</comment>
<keyword evidence="13" id="KW-1185">Reference proteome</keyword>
<evidence type="ECO:0000313" key="12">
    <source>
        <dbReference type="EMBL" id="RAY15002.1"/>
    </source>
</evidence>
<sequence>MTTIRDRSVDDAAAPLRAAMVRELRDLDGITSEPVAAAVGTVPRHLFAIGEPLEKVYAPDTPLVIKRNDDGLALSSLSAAHIQAVMLEQAGVEPGMRVLEVGSGGYNAALLAELAGASGEVTTVDIDPDIVARARTCLDEAGYERVRVVRADAEHGVPDGAPYDRIIVTAGAFDIPPAWLDQLAGRGRIVVPLRWRGVTRSIAFDRDGDGGALASSSYRLCGFVPMQGIGAHRELVVPIEDGLFLRVDDRSRHFDTGALAAAARTRPLEAWSGAAYDLPDELELFLLTSTPRAAMLHAGRELIDQGRFDASAGRGVPALVRDGGFAYRIRRVNEATGGFESGVLAHGPQAETIAEEYCDLLRRWATGFRRRGAARIRYIPAALAAAGGAQDLASVKPHGTVTVSWA</sequence>
<organism evidence="12 13">
    <name type="scientific">Actinomadura craniellae</name>
    <dbReference type="NCBI Taxonomy" id="2231787"/>
    <lineage>
        <taxon>Bacteria</taxon>
        <taxon>Bacillati</taxon>
        <taxon>Actinomycetota</taxon>
        <taxon>Actinomycetes</taxon>
        <taxon>Streptosporangiales</taxon>
        <taxon>Thermomonosporaceae</taxon>
        <taxon>Actinomadura</taxon>
    </lineage>
</organism>
<evidence type="ECO:0000313" key="13">
    <source>
        <dbReference type="Proteomes" id="UP000251891"/>
    </source>
</evidence>
<dbReference type="CDD" id="cd02440">
    <property type="entry name" value="AdoMet_MTases"/>
    <property type="match status" value="1"/>
</dbReference>
<dbReference type="OrthoDB" id="4035289at2"/>
<dbReference type="GO" id="GO:0005737">
    <property type="term" value="C:cytoplasm"/>
    <property type="evidence" value="ECO:0007669"/>
    <property type="project" value="UniProtKB-SubCell"/>
</dbReference>
<evidence type="ECO:0000256" key="8">
    <source>
        <dbReference type="ARBA" id="ARBA00022691"/>
    </source>
</evidence>
<dbReference type="EC" id="2.1.1.77" evidence="3"/>
<evidence type="ECO:0000256" key="7">
    <source>
        <dbReference type="ARBA" id="ARBA00022679"/>
    </source>
</evidence>
<dbReference type="InterPro" id="IPR029063">
    <property type="entry name" value="SAM-dependent_MTases_sf"/>
</dbReference>
<dbReference type="InterPro" id="IPR027573">
    <property type="entry name" value="Methyltran_FxLD"/>
</dbReference>
<dbReference type="AlphaFoldDB" id="A0A365H7L4"/>
<reference evidence="12 13" key="1">
    <citation type="submission" date="2018-06" db="EMBL/GenBank/DDBJ databases">
        <title>Actinomadura craniellae sp. nov. isolated from marine sponge Craniella sp.</title>
        <authorList>
            <person name="Li L."/>
            <person name="Xu Q.H."/>
            <person name="Lin H.W."/>
            <person name="Lu Y.H."/>
        </authorList>
    </citation>
    <scope>NUCLEOTIDE SEQUENCE [LARGE SCALE GENOMIC DNA]</scope>
    <source>
        <strain evidence="12 13">LHW63021</strain>
    </source>
</reference>
<keyword evidence="8" id="KW-0949">S-adenosyl-L-methionine</keyword>